<dbReference type="EMBL" id="FZON01000054">
    <property type="protein sequence ID" value="SNT07128.1"/>
    <property type="molecule type" value="Genomic_DNA"/>
</dbReference>
<evidence type="ECO:0000313" key="2">
    <source>
        <dbReference type="Proteomes" id="UP000198440"/>
    </source>
</evidence>
<organism evidence="1 2">
    <name type="scientific">Antarctobacter heliothermus</name>
    <dbReference type="NCBI Taxonomy" id="74033"/>
    <lineage>
        <taxon>Bacteria</taxon>
        <taxon>Pseudomonadati</taxon>
        <taxon>Pseudomonadota</taxon>
        <taxon>Alphaproteobacteria</taxon>
        <taxon>Rhodobacterales</taxon>
        <taxon>Roseobacteraceae</taxon>
        <taxon>Antarctobacter</taxon>
    </lineage>
</organism>
<dbReference type="RefSeq" id="WP_089279724.1">
    <property type="nucleotide sequence ID" value="NZ_FZON01000054.1"/>
</dbReference>
<dbReference type="Gene3D" id="3.40.50.300">
    <property type="entry name" value="P-loop containing nucleotide triphosphate hydrolases"/>
    <property type="match status" value="1"/>
</dbReference>
<gene>
    <name evidence="1" type="ORF">SAMN04488078_105425</name>
</gene>
<protein>
    <submittedName>
        <fullName evidence="1">Sulfotransferase family protein</fullName>
    </submittedName>
</protein>
<proteinExistence type="predicted"/>
<evidence type="ECO:0000313" key="1">
    <source>
        <dbReference type="EMBL" id="SNT07128.1"/>
    </source>
</evidence>
<dbReference type="GO" id="GO:0016740">
    <property type="term" value="F:transferase activity"/>
    <property type="evidence" value="ECO:0007669"/>
    <property type="project" value="UniProtKB-KW"/>
</dbReference>
<dbReference type="Pfam" id="PF13469">
    <property type="entry name" value="Sulfotransfer_3"/>
    <property type="match status" value="1"/>
</dbReference>
<dbReference type="AlphaFoldDB" id="A0A239JNY4"/>
<keyword evidence="1" id="KW-0808">Transferase</keyword>
<dbReference type="InterPro" id="IPR027417">
    <property type="entry name" value="P-loop_NTPase"/>
</dbReference>
<dbReference type="Proteomes" id="UP000198440">
    <property type="component" value="Unassembled WGS sequence"/>
</dbReference>
<name>A0A239JNY4_9RHOB</name>
<accession>A0A239JNY4</accession>
<sequence>MTGLDNMTCERSTILTISGSGRSGTTILSVLLTQDEGAFNIGQLRDALSGWATDVSCTCGATVNNCVFWGEVRRRAFPEHTAEMLAAEDADLRRFMSEAAQLADWNATSGLQDLAQAHRGFLDRLGRLLQVLVAVSGARLLVDSSKSPEFALACHLTDTVDLYVLNLVRDPRAVACSWAKKKPGRITQRLDAWGKRQRRLERWHDAACLHHRSLRYEDFTDAPQVALREALRWVGEDLPPDLFKDSRSARVTWARQHLFPPSNEAVLAEKRTEVEVRAPTDWRAPQHWPLHLRALVRSFPQGPAYVLGFGRSERRLKP</sequence>
<dbReference type="SUPFAM" id="SSF52540">
    <property type="entry name" value="P-loop containing nucleoside triphosphate hydrolases"/>
    <property type="match status" value="1"/>
</dbReference>
<dbReference type="OrthoDB" id="7062607at2"/>
<reference evidence="1 2" key="1">
    <citation type="submission" date="2017-06" db="EMBL/GenBank/DDBJ databases">
        <authorList>
            <person name="Kim H.J."/>
            <person name="Triplett B.A."/>
        </authorList>
    </citation>
    <scope>NUCLEOTIDE SEQUENCE [LARGE SCALE GENOMIC DNA]</scope>
    <source>
        <strain evidence="1 2">DSM 11445</strain>
    </source>
</reference>